<evidence type="ECO:0000313" key="2">
    <source>
        <dbReference type="EMBL" id="KIH68785.1"/>
    </source>
</evidence>
<feature type="region of interest" description="Disordered" evidence="1">
    <location>
        <begin position="22"/>
        <end position="55"/>
    </location>
</feature>
<keyword evidence="3" id="KW-1185">Reference proteome</keyword>
<evidence type="ECO:0000256" key="1">
    <source>
        <dbReference type="SAM" id="MobiDB-lite"/>
    </source>
</evidence>
<accession>A0A0C2H4Q7</accession>
<name>A0A0C2H4Q7_9BILA</name>
<gene>
    <name evidence="2" type="ORF">ANCDUO_00877</name>
</gene>
<protein>
    <submittedName>
        <fullName evidence="2">Uncharacterized protein</fullName>
    </submittedName>
</protein>
<dbReference type="OrthoDB" id="5903061at2759"/>
<reference evidence="2 3" key="1">
    <citation type="submission" date="2013-12" db="EMBL/GenBank/DDBJ databases">
        <title>Draft genome of the parsitic nematode Ancylostoma duodenale.</title>
        <authorList>
            <person name="Mitreva M."/>
        </authorList>
    </citation>
    <scope>NUCLEOTIDE SEQUENCE [LARGE SCALE GENOMIC DNA]</scope>
    <source>
        <strain evidence="2 3">Zhejiang</strain>
    </source>
</reference>
<dbReference type="AlphaFoldDB" id="A0A0C2H4Q7"/>
<organism evidence="2 3">
    <name type="scientific">Ancylostoma duodenale</name>
    <dbReference type="NCBI Taxonomy" id="51022"/>
    <lineage>
        <taxon>Eukaryota</taxon>
        <taxon>Metazoa</taxon>
        <taxon>Ecdysozoa</taxon>
        <taxon>Nematoda</taxon>
        <taxon>Chromadorea</taxon>
        <taxon>Rhabditida</taxon>
        <taxon>Rhabditina</taxon>
        <taxon>Rhabditomorpha</taxon>
        <taxon>Strongyloidea</taxon>
        <taxon>Ancylostomatidae</taxon>
        <taxon>Ancylostomatinae</taxon>
        <taxon>Ancylostoma</taxon>
    </lineage>
</organism>
<proteinExistence type="predicted"/>
<evidence type="ECO:0000313" key="3">
    <source>
        <dbReference type="Proteomes" id="UP000054047"/>
    </source>
</evidence>
<dbReference type="Proteomes" id="UP000054047">
    <property type="component" value="Unassembled WGS sequence"/>
</dbReference>
<sequence>MRNAAAYTKFSKIRWAGHVTTTVEREPSATELRGTLNAQQEDYRPDGQTTLQRPSRKDTMLFVPSSRQNLLDDSGTREGQMEGLLALAQYIRRSTGVKVIKVIKLTVRPK</sequence>
<dbReference type="EMBL" id="KN726292">
    <property type="protein sequence ID" value="KIH68785.1"/>
    <property type="molecule type" value="Genomic_DNA"/>
</dbReference>